<dbReference type="AlphaFoldDB" id="A0A0R3RTW9"/>
<proteinExistence type="predicted"/>
<organism evidence="1 2">
    <name type="scientific">Elaeophora elaphi</name>
    <dbReference type="NCBI Taxonomy" id="1147741"/>
    <lineage>
        <taxon>Eukaryota</taxon>
        <taxon>Metazoa</taxon>
        <taxon>Ecdysozoa</taxon>
        <taxon>Nematoda</taxon>
        <taxon>Chromadorea</taxon>
        <taxon>Rhabditida</taxon>
        <taxon>Spirurina</taxon>
        <taxon>Spiruromorpha</taxon>
        <taxon>Filarioidea</taxon>
        <taxon>Onchocercidae</taxon>
        <taxon>Elaeophora</taxon>
    </lineage>
</organism>
<dbReference type="Proteomes" id="UP000050640">
    <property type="component" value="Unplaced"/>
</dbReference>
<evidence type="ECO:0000313" key="2">
    <source>
        <dbReference type="WBParaSite" id="EEL_0000544601-mRNA-1"/>
    </source>
</evidence>
<name>A0A0R3RTW9_9BILA</name>
<evidence type="ECO:0000313" key="1">
    <source>
        <dbReference type="Proteomes" id="UP000050640"/>
    </source>
</evidence>
<keyword evidence="1" id="KW-1185">Reference proteome</keyword>
<sequence>MKVGGITLAGRFGYCSSAVGSLKCYWKRIHIENVTKVGSAICIDDIGVNGDLHCRSLHYRLSGKLFLSTDTLNCLADDFFILRPYRMLEYAWY</sequence>
<reference evidence="2" key="1">
    <citation type="submission" date="2016-04" db="UniProtKB">
        <authorList>
            <consortium name="WormBaseParasite"/>
        </authorList>
    </citation>
    <scope>IDENTIFICATION</scope>
</reference>
<accession>A0A0R3RTW9</accession>
<protein>
    <submittedName>
        <fullName evidence="2">MOSC domain-containing protein</fullName>
    </submittedName>
</protein>
<dbReference type="WBParaSite" id="EEL_0000544601-mRNA-1">
    <property type="protein sequence ID" value="EEL_0000544601-mRNA-1"/>
    <property type="gene ID" value="EEL_0000544601"/>
</dbReference>